<evidence type="ECO:0000256" key="2">
    <source>
        <dbReference type="ARBA" id="ARBA00004962"/>
    </source>
</evidence>
<keyword evidence="8 12" id="KW-0198">Cysteine biosynthesis</keyword>
<dbReference type="FunFam" id="3.40.50.1100:FF:000067">
    <property type="entry name" value="Cysteine synthase"/>
    <property type="match status" value="1"/>
</dbReference>
<dbReference type="Proteomes" id="UP000075420">
    <property type="component" value="Unassembled WGS sequence"/>
</dbReference>
<dbReference type="Gene3D" id="3.40.50.1100">
    <property type="match status" value="2"/>
</dbReference>
<protein>
    <recommendedName>
        <fullName evidence="4 12">Cysteine synthase</fullName>
        <ecNumber evidence="4 12">2.5.1.47</ecNumber>
    </recommendedName>
</protein>
<keyword evidence="7 10" id="KW-0663">Pyridoxal phosphate</keyword>
<dbReference type="CDD" id="cd01561">
    <property type="entry name" value="CBS_like"/>
    <property type="match status" value="1"/>
</dbReference>
<dbReference type="NCBIfam" id="TIGR01139">
    <property type="entry name" value="cysK"/>
    <property type="match status" value="1"/>
</dbReference>
<dbReference type="UniPathway" id="UPA00136">
    <property type="reaction ID" value="UER00200"/>
</dbReference>
<dbReference type="GO" id="GO:0005737">
    <property type="term" value="C:cytoplasm"/>
    <property type="evidence" value="ECO:0007669"/>
    <property type="project" value="UniProtKB-ARBA"/>
</dbReference>
<dbReference type="NCBIfam" id="TIGR01136">
    <property type="entry name" value="cysKM"/>
    <property type="match status" value="1"/>
</dbReference>
<dbReference type="EC" id="2.5.1.47" evidence="4 12"/>
<dbReference type="InterPro" id="IPR001216">
    <property type="entry name" value="P-phosphate_BS"/>
</dbReference>
<evidence type="ECO:0000256" key="3">
    <source>
        <dbReference type="ARBA" id="ARBA00007103"/>
    </source>
</evidence>
<evidence type="ECO:0000259" key="13">
    <source>
        <dbReference type="Pfam" id="PF00291"/>
    </source>
</evidence>
<dbReference type="InterPro" id="IPR005859">
    <property type="entry name" value="CysK"/>
</dbReference>
<name>A0A150P1X0_SORCE</name>
<reference evidence="14 15" key="1">
    <citation type="submission" date="2014-02" db="EMBL/GenBank/DDBJ databases">
        <title>The small core and large imbalanced accessory genome model reveals a collaborative survival strategy of Sorangium cellulosum strains in nature.</title>
        <authorList>
            <person name="Han K."/>
            <person name="Peng R."/>
            <person name="Blom J."/>
            <person name="Li Y.-Z."/>
        </authorList>
    </citation>
    <scope>NUCLEOTIDE SEQUENCE [LARGE SCALE GENOMIC DNA]</scope>
    <source>
        <strain evidence="14 15">So0157-25</strain>
    </source>
</reference>
<comment type="caution">
    <text evidence="14">The sequence shown here is derived from an EMBL/GenBank/DDBJ whole genome shotgun (WGS) entry which is preliminary data.</text>
</comment>
<comment type="pathway">
    <text evidence="2">Amino-acid biosynthesis; L-cysteine biosynthesis; L-cysteine from L-serine: step 2/2.</text>
</comment>
<feature type="binding site" evidence="10">
    <location>
        <position position="75"/>
    </location>
    <ligand>
        <name>pyridoxal 5'-phosphate</name>
        <dbReference type="ChEBI" id="CHEBI:597326"/>
    </ligand>
</feature>
<evidence type="ECO:0000256" key="7">
    <source>
        <dbReference type="ARBA" id="ARBA00022898"/>
    </source>
</evidence>
<evidence type="ECO:0000313" key="14">
    <source>
        <dbReference type="EMBL" id="KYF48892.1"/>
    </source>
</evidence>
<comment type="cofactor">
    <cofactor evidence="1 10 12">
        <name>pyridoxal 5'-phosphate</name>
        <dbReference type="ChEBI" id="CHEBI:597326"/>
    </cofactor>
</comment>
<dbReference type="PROSITE" id="PS00901">
    <property type="entry name" value="CYS_SYNTHASE"/>
    <property type="match status" value="1"/>
</dbReference>
<dbReference type="Pfam" id="PF00291">
    <property type="entry name" value="PALP"/>
    <property type="match status" value="1"/>
</dbReference>
<dbReference type="InterPro" id="IPR036052">
    <property type="entry name" value="TrpB-like_PALP_sf"/>
</dbReference>
<feature type="domain" description="Tryptophan synthase beta chain-like PALP" evidence="13">
    <location>
        <begin position="10"/>
        <end position="294"/>
    </location>
</feature>
<feature type="binding site" evidence="10">
    <location>
        <begin position="178"/>
        <end position="182"/>
    </location>
    <ligand>
        <name>pyridoxal 5'-phosphate</name>
        <dbReference type="ChEBI" id="CHEBI:597326"/>
    </ligand>
</feature>
<dbReference type="AlphaFoldDB" id="A0A150P1X0"/>
<feature type="modified residue" description="N6-(pyridoxal phosphate)lysine" evidence="11">
    <location>
        <position position="45"/>
    </location>
</feature>
<evidence type="ECO:0000256" key="4">
    <source>
        <dbReference type="ARBA" id="ARBA00012681"/>
    </source>
</evidence>
<dbReference type="PANTHER" id="PTHR10314">
    <property type="entry name" value="CYSTATHIONINE BETA-SYNTHASE"/>
    <property type="match status" value="1"/>
</dbReference>
<dbReference type="GO" id="GO:0004124">
    <property type="term" value="F:cysteine synthase activity"/>
    <property type="evidence" value="ECO:0007669"/>
    <property type="project" value="UniProtKB-UniRule"/>
</dbReference>
<evidence type="ECO:0000256" key="11">
    <source>
        <dbReference type="PIRSR" id="PIRSR605856-51"/>
    </source>
</evidence>
<dbReference type="SUPFAM" id="SSF53686">
    <property type="entry name" value="Tryptophan synthase beta subunit-like PLP-dependent enzymes"/>
    <property type="match status" value="1"/>
</dbReference>
<evidence type="ECO:0000256" key="10">
    <source>
        <dbReference type="PIRSR" id="PIRSR605856-50"/>
    </source>
</evidence>
<evidence type="ECO:0000256" key="6">
    <source>
        <dbReference type="ARBA" id="ARBA00022679"/>
    </source>
</evidence>
<dbReference type="InterPro" id="IPR005856">
    <property type="entry name" value="Cys_synth"/>
</dbReference>
<comment type="catalytic activity">
    <reaction evidence="9 12">
        <text>O-acetyl-L-serine + hydrogen sulfide = L-cysteine + acetate</text>
        <dbReference type="Rhea" id="RHEA:14829"/>
        <dbReference type="ChEBI" id="CHEBI:29919"/>
        <dbReference type="ChEBI" id="CHEBI:30089"/>
        <dbReference type="ChEBI" id="CHEBI:35235"/>
        <dbReference type="ChEBI" id="CHEBI:58340"/>
        <dbReference type="EC" id="2.5.1.47"/>
    </reaction>
</comment>
<evidence type="ECO:0000256" key="1">
    <source>
        <dbReference type="ARBA" id="ARBA00001933"/>
    </source>
</evidence>
<proteinExistence type="inferred from homology"/>
<evidence type="ECO:0000256" key="9">
    <source>
        <dbReference type="ARBA" id="ARBA00047931"/>
    </source>
</evidence>
<evidence type="ECO:0000256" key="12">
    <source>
        <dbReference type="RuleBase" id="RU003985"/>
    </source>
</evidence>
<dbReference type="EMBL" id="JELY01003440">
    <property type="protein sequence ID" value="KYF48892.1"/>
    <property type="molecule type" value="Genomic_DNA"/>
</dbReference>
<evidence type="ECO:0000256" key="8">
    <source>
        <dbReference type="ARBA" id="ARBA00023192"/>
    </source>
</evidence>
<accession>A0A150P1X0</accession>
<sequence length="318" mass="32998">MGAIFDNIAATIGRTPLVRLSSAGKGLRATLIGKVESRNPGGSVKDRIGLAMIEDAERRGKLTRGSVLVEPTSGNTGLALAMIAAAKGYRLILTMPESMSPERVALLRAFGVEVLQTPGSLMVQAVARARQIVEETPGAVMLQQFENPANPAAHRATTAREIWEDTDGAVDVVVAGVGTGGTITGVGEVLKEKKPGVKMIAVEPRNAAVLSGGRAGAHLIQGIGAGFVPKILRRELIDEVAPVSEDEAFEAARRLAKTEGILVGISGGAAMAAALSIAARDEMAGKNIVVILPDGGERYVTSPLFRELVGCARGPASR</sequence>
<keyword evidence="6 12" id="KW-0808">Transferase</keyword>
<feature type="binding site" evidence="10">
    <location>
        <position position="266"/>
    </location>
    <ligand>
        <name>pyridoxal 5'-phosphate</name>
        <dbReference type="ChEBI" id="CHEBI:597326"/>
    </ligand>
</feature>
<dbReference type="InterPro" id="IPR001926">
    <property type="entry name" value="TrpB-like_PALP"/>
</dbReference>
<gene>
    <name evidence="14" type="ORF">BE08_07960</name>
</gene>
<evidence type="ECO:0000256" key="5">
    <source>
        <dbReference type="ARBA" id="ARBA00022605"/>
    </source>
</evidence>
<dbReference type="GO" id="GO:0006535">
    <property type="term" value="P:cysteine biosynthetic process from serine"/>
    <property type="evidence" value="ECO:0007669"/>
    <property type="project" value="UniProtKB-UniRule"/>
</dbReference>
<comment type="similarity">
    <text evidence="3 12">Belongs to the cysteine synthase/cystathionine beta-synthase family.</text>
</comment>
<keyword evidence="5 12" id="KW-0028">Amino-acid biosynthesis</keyword>
<dbReference type="InterPro" id="IPR050214">
    <property type="entry name" value="Cys_Synth/Cystath_Beta-Synth"/>
</dbReference>
<evidence type="ECO:0000313" key="15">
    <source>
        <dbReference type="Proteomes" id="UP000075420"/>
    </source>
</evidence>
<organism evidence="14 15">
    <name type="scientific">Sorangium cellulosum</name>
    <name type="common">Polyangium cellulosum</name>
    <dbReference type="NCBI Taxonomy" id="56"/>
    <lineage>
        <taxon>Bacteria</taxon>
        <taxon>Pseudomonadati</taxon>
        <taxon>Myxococcota</taxon>
        <taxon>Polyangia</taxon>
        <taxon>Polyangiales</taxon>
        <taxon>Polyangiaceae</taxon>
        <taxon>Sorangium</taxon>
    </lineage>
</organism>